<keyword evidence="4 6" id="KW-1133">Transmembrane helix</keyword>
<feature type="transmembrane region" description="Helical" evidence="6">
    <location>
        <begin position="123"/>
        <end position="144"/>
    </location>
</feature>
<dbReference type="OrthoDB" id="2018619at2759"/>
<reference evidence="8" key="3">
    <citation type="submission" date="2017-01" db="EMBL/GenBank/DDBJ databases">
        <authorList>
            <person name="Mah S.A."/>
            <person name="Swanson W.J."/>
            <person name="Moy G.W."/>
            <person name="Vacquier V.D."/>
        </authorList>
    </citation>
    <scope>NUCLEOTIDE SEQUENCE [LARGE SCALE GENOMIC DNA]</scope>
    <source>
        <strain evidence="8">65</strain>
    </source>
</reference>
<feature type="transmembrane region" description="Helical" evidence="6">
    <location>
        <begin position="472"/>
        <end position="493"/>
    </location>
</feature>
<feature type="transmembrane region" description="Helical" evidence="6">
    <location>
        <begin position="505"/>
        <end position="525"/>
    </location>
</feature>
<dbReference type="GO" id="GO:0015205">
    <property type="term" value="F:nucleobase transmembrane transporter activity"/>
    <property type="evidence" value="ECO:0007669"/>
    <property type="project" value="TreeGrafter"/>
</dbReference>
<dbReference type="GO" id="GO:0005886">
    <property type="term" value="C:plasma membrane"/>
    <property type="evidence" value="ECO:0007669"/>
    <property type="project" value="TreeGrafter"/>
</dbReference>
<keyword evidence="9" id="KW-1185">Reference proteome</keyword>
<sequence>MTSFDLRAFYDDLWIKRVITNPDKLPVSELLAVRKEEGDEFEESRWTNRDLIPTPKDRQTWTAISYFGYWAVAGMGIPTWSMGSSALAYGLNCKLALVAMAVGWLLVGILCCAIGAIGQKWRIGYTVTSRAAFGFYGCYLPIAIKSFVACIWQGSHFYYIGQGFVGAFGALSPSCITGDLGQTFSDWSPLTKIELIGVMVALVLFCLVMLTPPEKMQTMVHISFVLQCGSFFGILGWAVHANGGKLGPLWDKPSSTETGFNPAWGVFFMITSIMGSNSGILGQSDWTRYAKTRFAPNWSQLISAPITGFCTAAMGIFASAAMEPVLGIIYWNPVALLPALLVHYDFSPAARGAVFFASFGIISGQLWQAVLLTACSTGMDIAGFWPKYINIRRGSYIMSIIGILCQPWKLLSTSGVFLTVISGFAVFIGPLVGCAVADYFFVRKQKYRMPDLYQNDESSIYNYKWGINWRGMFSIAAGSLPTLPGLICSGGGYPMPSGYEKLYNLTYLFGIVTTMVVHYLINLVFPPAGLGEEAPYTDKVYDEYEGIELDVSGDSSSDTKAIGHVKVKAVNDV</sequence>
<feature type="transmembrane region" description="Helical" evidence="6">
    <location>
        <begin position="222"/>
        <end position="240"/>
    </location>
</feature>
<dbReference type="InterPro" id="IPR045225">
    <property type="entry name" value="Uracil/uridine/allantoin_perm"/>
</dbReference>
<evidence type="ECO:0000256" key="4">
    <source>
        <dbReference type="ARBA" id="ARBA00022989"/>
    </source>
</evidence>
<evidence type="ECO:0000313" key="7">
    <source>
        <dbReference type="EMBL" id="CDR48030.1"/>
    </source>
</evidence>
<feature type="transmembrane region" description="Helical" evidence="6">
    <location>
        <begin position="63"/>
        <end position="83"/>
    </location>
</feature>
<dbReference type="Proteomes" id="UP000189513">
    <property type="component" value="Unassembled WGS sequence"/>
</dbReference>
<keyword evidence="3 6" id="KW-0812">Transmembrane</keyword>
<keyword evidence="5 6" id="KW-0472">Membrane</keyword>
<dbReference type="AlphaFoldDB" id="A0A061BF56"/>
<evidence type="ECO:0000313" key="9">
    <source>
        <dbReference type="Proteomes" id="UP000189513"/>
    </source>
</evidence>
<protein>
    <submittedName>
        <fullName evidence="7">CYFA0S42e00210g1_1</fullName>
    </submittedName>
    <submittedName>
        <fullName evidence="8">Uracil permease</fullName>
    </submittedName>
</protein>
<feature type="transmembrane region" description="Helical" evidence="6">
    <location>
        <begin position="416"/>
        <end position="442"/>
    </location>
</feature>
<evidence type="ECO:0000256" key="2">
    <source>
        <dbReference type="ARBA" id="ARBA00008974"/>
    </source>
</evidence>
<dbReference type="VEuPathDB" id="FungiDB:BON22_5166"/>
<evidence type="ECO:0000256" key="5">
    <source>
        <dbReference type="ARBA" id="ARBA00023136"/>
    </source>
</evidence>
<organism evidence="7">
    <name type="scientific">Cyberlindnera fabianii</name>
    <name type="common">Yeast</name>
    <name type="synonym">Hansenula fabianii</name>
    <dbReference type="NCBI Taxonomy" id="36022"/>
    <lineage>
        <taxon>Eukaryota</taxon>
        <taxon>Fungi</taxon>
        <taxon>Dikarya</taxon>
        <taxon>Ascomycota</taxon>
        <taxon>Saccharomycotina</taxon>
        <taxon>Saccharomycetes</taxon>
        <taxon>Phaffomycetales</taxon>
        <taxon>Phaffomycetaceae</taxon>
        <taxon>Cyberlindnera</taxon>
    </lineage>
</organism>
<dbReference type="Pfam" id="PF02133">
    <property type="entry name" value="Transp_cyt_pur"/>
    <property type="match status" value="1"/>
</dbReference>
<proteinExistence type="inferred from homology"/>
<dbReference type="OMA" id="CISAWST"/>
<evidence type="ECO:0000256" key="6">
    <source>
        <dbReference type="SAM" id="Phobius"/>
    </source>
</evidence>
<feature type="transmembrane region" description="Helical" evidence="6">
    <location>
        <begin position="260"/>
        <end position="280"/>
    </location>
</feature>
<feature type="transmembrane region" description="Helical" evidence="6">
    <location>
        <begin position="193"/>
        <end position="210"/>
    </location>
</feature>
<dbReference type="PANTHER" id="PTHR30618">
    <property type="entry name" value="NCS1 FAMILY PURINE/PYRIMIDINE TRANSPORTER"/>
    <property type="match status" value="1"/>
</dbReference>
<dbReference type="InterPro" id="IPR001248">
    <property type="entry name" value="Pur-cyt_permease"/>
</dbReference>
<dbReference type="PANTHER" id="PTHR30618:SF15">
    <property type="entry name" value="NICOTINAMIDE RIBOSIDE TRANSPORTER 1-RELATED"/>
    <property type="match status" value="1"/>
</dbReference>
<reference evidence="7" key="1">
    <citation type="journal article" date="2014" name="Genome Announc.">
        <title>Genome sequence of the yeast Cyberlindnera fabianii (Hansenula fabianii).</title>
        <authorList>
            <person name="Freel K.C."/>
            <person name="Sarilar V."/>
            <person name="Neuveglise C."/>
            <person name="Devillers H."/>
            <person name="Friedrich A."/>
            <person name="Schacherer J."/>
        </authorList>
    </citation>
    <scope>NUCLEOTIDE SEQUENCE</scope>
    <source>
        <strain evidence="7">YJS4271</strain>
    </source>
</reference>
<evidence type="ECO:0000256" key="3">
    <source>
        <dbReference type="ARBA" id="ARBA00022692"/>
    </source>
</evidence>
<feature type="transmembrane region" description="Helical" evidence="6">
    <location>
        <begin position="95"/>
        <end position="117"/>
    </location>
</feature>
<comment type="similarity">
    <text evidence="2">Belongs to the purine-cytosine permease (2.A.39) family.</text>
</comment>
<comment type="subcellular location">
    <subcellularLocation>
        <location evidence="1">Membrane</location>
        <topology evidence="1">Multi-pass membrane protein</topology>
    </subcellularLocation>
</comment>
<reference evidence="9" key="2">
    <citation type="journal article" date="2017" name="Genome Announc.">
        <title>Genome sequences of Cyberlindnera fabianii 65, Pichia kudriavzevii 129, and Saccharomyces cerevisiae 131 isolated from fermented masau fruits in Zimbabwe.</title>
        <authorList>
            <person name="van Rijswijck I.M.H."/>
            <person name="Derks M.F.L."/>
            <person name="Abee T."/>
            <person name="de Ridder D."/>
            <person name="Smid E.J."/>
        </authorList>
    </citation>
    <scope>NUCLEOTIDE SEQUENCE [LARGE SCALE GENOMIC DNA]</scope>
    <source>
        <strain evidence="9">65</strain>
    </source>
</reference>
<dbReference type="EMBL" id="MPUK01000015">
    <property type="protein sequence ID" value="ONH64960.1"/>
    <property type="molecule type" value="Genomic_DNA"/>
</dbReference>
<evidence type="ECO:0000256" key="1">
    <source>
        <dbReference type="ARBA" id="ARBA00004141"/>
    </source>
</evidence>
<evidence type="ECO:0000313" key="8">
    <source>
        <dbReference type="EMBL" id="ONH64960.1"/>
    </source>
</evidence>
<feature type="transmembrane region" description="Helical" evidence="6">
    <location>
        <begin position="353"/>
        <end position="374"/>
    </location>
</feature>
<accession>A0A061BF56</accession>
<gene>
    <name evidence="8" type="ORF">BON22_5166</name>
    <name evidence="7" type="ORF">CYFA0S_42e00210g</name>
</gene>
<feature type="transmembrane region" description="Helical" evidence="6">
    <location>
        <begin position="328"/>
        <end position="346"/>
    </location>
</feature>
<dbReference type="Gene3D" id="1.10.4160.10">
    <property type="entry name" value="Hydantoin permease"/>
    <property type="match status" value="1"/>
</dbReference>
<name>A0A061BF56_CYBFA</name>
<feature type="transmembrane region" description="Helical" evidence="6">
    <location>
        <begin position="301"/>
        <end position="322"/>
    </location>
</feature>
<dbReference type="EMBL" id="LK052927">
    <property type="protein sequence ID" value="CDR48030.1"/>
    <property type="molecule type" value="Genomic_DNA"/>
</dbReference>
<feature type="transmembrane region" description="Helical" evidence="6">
    <location>
        <begin position="156"/>
        <end position="173"/>
    </location>
</feature>